<dbReference type="Proteomes" id="UP001220324">
    <property type="component" value="Unassembled WGS sequence"/>
</dbReference>
<evidence type="ECO:0000313" key="1">
    <source>
        <dbReference type="EMBL" id="KAJ5546413.1"/>
    </source>
</evidence>
<dbReference type="AlphaFoldDB" id="A0AAD6D277"/>
<dbReference type="EMBL" id="JAQIZZ010000003">
    <property type="protein sequence ID" value="KAJ5546413.1"/>
    <property type="molecule type" value="Genomic_DNA"/>
</dbReference>
<comment type="caution">
    <text evidence="1">The sequence shown here is derived from an EMBL/GenBank/DDBJ whole genome shotgun (WGS) entry which is preliminary data.</text>
</comment>
<proteinExistence type="predicted"/>
<accession>A0AAD6D277</accession>
<protein>
    <submittedName>
        <fullName evidence="1">Uncharacterized protein</fullName>
    </submittedName>
</protein>
<keyword evidence="2" id="KW-1185">Reference proteome</keyword>
<organism evidence="1 2">
    <name type="scientific">Penicillium frequentans</name>
    <dbReference type="NCBI Taxonomy" id="3151616"/>
    <lineage>
        <taxon>Eukaryota</taxon>
        <taxon>Fungi</taxon>
        <taxon>Dikarya</taxon>
        <taxon>Ascomycota</taxon>
        <taxon>Pezizomycotina</taxon>
        <taxon>Eurotiomycetes</taxon>
        <taxon>Eurotiomycetidae</taxon>
        <taxon>Eurotiales</taxon>
        <taxon>Aspergillaceae</taxon>
        <taxon>Penicillium</taxon>
    </lineage>
</organism>
<evidence type="ECO:0000313" key="2">
    <source>
        <dbReference type="Proteomes" id="UP001220324"/>
    </source>
</evidence>
<name>A0AAD6D277_9EURO</name>
<gene>
    <name evidence="1" type="ORF">N7494_003998</name>
</gene>
<sequence length="123" mass="13923">ISGASAETRAAIADLILLREQFIKNRVIFVESSRMIAILKVLGATDEDMEKMRTVSNNLLDDPTLPFRKSKNGRFCFDFKFAALSFGPLRCLLKKTLCDTTPVKSESFKNSTRICRVTRRCMP</sequence>
<reference evidence="1 2" key="1">
    <citation type="journal article" date="2023" name="IMA Fungus">
        <title>Comparative genomic study of the Penicillium genus elucidates a diverse pangenome and 15 lateral gene transfer events.</title>
        <authorList>
            <person name="Petersen C."/>
            <person name="Sorensen T."/>
            <person name="Nielsen M.R."/>
            <person name="Sondergaard T.E."/>
            <person name="Sorensen J.L."/>
            <person name="Fitzpatrick D.A."/>
            <person name="Frisvad J.C."/>
            <person name="Nielsen K.L."/>
        </authorList>
    </citation>
    <scope>NUCLEOTIDE SEQUENCE [LARGE SCALE GENOMIC DNA]</scope>
    <source>
        <strain evidence="1 2">IBT 35679</strain>
    </source>
</reference>
<feature type="non-terminal residue" evidence="1">
    <location>
        <position position="1"/>
    </location>
</feature>